<gene>
    <name evidence="2" type="ORF">ACFOMF_14650</name>
</gene>
<keyword evidence="1" id="KW-1133">Transmembrane helix</keyword>
<evidence type="ECO:0008006" key="4">
    <source>
        <dbReference type="Google" id="ProtNLM"/>
    </source>
</evidence>
<evidence type="ECO:0000256" key="1">
    <source>
        <dbReference type="SAM" id="Phobius"/>
    </source>
</evidence>
<keyword evidence="3" id="KW-1185">Reference proteome</keyword>
<reference evidence="3" key="1">
    <citation type="journal article" date="2019" name="Int. J. Syst. Evol. Microbiol.">
        <title>The Global Catalogue of Microorganisms (GCM) 10K type strain sequencing project: providing services to taxonomists for standard genome sequencing and annotation.</title>
        <authorList>
            <consortium name="The Broad Institute Genomics Platform"/>
            <consortium name="The Broad Institute Genome Sequencing Center for Infectious Disease"/>
            <person name="Wu L."/>
            <person name="Ma J."/>
        </authorList>
    </citation>
    <scope>NUCLEOTIDE SEQUENCE [LARGE SCALE GENOMIC DNA]</scope>
    <source>
        <strain evidence="3">KCTC 42447</strain>
    </source>
</reference>
<proteinExistence type="predicted"/>
<dbReference type="EMBL" id="JBHRXZ010000024">
    <property type="protein sequence ID" value="MFC3609019.1"/>
    <property type="molecule type" value="Genomic_DNA"/>
</dbReference>
<name>A0ABV7T815_9GAMM</name>
<keyword evidence="1" id="KW-0812">Transmembrane</keyword>
<comment type="caution">
    <text evidence="2">The sequence shown here is derived from an EMBL/GenBank/DDBJ whole genome shotgun (WGS) entry which is preliminary data.</text>
</comment>
<organism evidence="2 3">
    <name type="scientific">Stutzerimonas tarimensis</name>
    <dbReference type="NCBI Taxonomy" id="1507735"/>
    <lineage>
        <taxon>Bacteria</taxon>
        <taxon>Pseudomonadati</taxon>
        <taxon>Pseudomonadota</taxon>
        <taxon>Gammaproteobacteria</taxon>
        <taxon>Pseudomonadales</taxon>
        <taxon>Pseudomonadaceae</taxon>
        <taxon>Stutzerimonas</taxon>
    </lineage>
</organism>
<sequence length="95" mass="10727">MDYFIIVVTTLAGILFHAWLFVLFRRWVDRDLALSIAGEDPARREWMLERLAQSRQLKIRRRDLEAWLRSQAAAGAPAVKVPAAPLPSVGQADGN</sequence>
<dbReference type="Proteomes" id="UP001595630">
    <property type="component" value="Unassembled WGS sequence"/>
</dbReference>
<evidence type="ECO:0000313" key="2">
    <source>
        <dbReference type="EMBL" id="MFC3609019.1"/>
    </source>
</evidence>
<dbReference type="RefSeq" id="WP_386366175.1">
    <property type="nucleotide sequence ID" value="NZ_JBHRXZ010000024.1"/>
</dbReference>
<feature type="transmembrane region" description="Helical" evidence="1">
    <location>
        <begin position="6"/>
        <end position="24"/>
    </location>
</feature>
<protein>
    <recommendedName>
        <fullName evidence="4">30S ribosomal protein S3</fullName>
    </recommendedName>
</protein>
<accession>A0ABV7T815</accession>
<evidence type="ECO:0000313" key="3">
    <source>
        <dbReference type="Proteomes" id="UP001595630"/>
    </source>
</evidence>
<keyword evidence="1" id="KW-0472">Membrane</keyword>